<evidence type="ECO:0000256" key="12">
    <source>
        <dbReference type="SAM" id="SignalP"/>
    </source>
</evidence>
<dbReference type="InterPro" id="IPR036737">
    <property type="entry name" value="OmpA-like_sf"/>
</dbReference>
<dbReference type="RefSeq" id="WP_348518581.1">
    <property type="nucleotide sequence ID" value="NZ_CP155620.1"/>
</dbReference>
<evidence type="ECO:0000256" key="8">
    <source>
        <dbReference type="ARBA" id="ARBA00023136"/>
    </source>
</evidence>
<dbReference type="AlphaFoldDB" id="A0AAU7E975"/>
<organism evidence="14">
    <name type="scientific">Campylobacter sp. CCS1377</name>
    <dbReference type="NCBI Taxonomy" id="3158229"/>
    <lineage>
        <taxon>Bacteria</taxon>
        <taxon>Pseudomonadati</taxon>
        <taxon>Campylobacterota</taxon>
        <taxon>Epsilonproteobacteria</taxon>
        <taxon>Campylobacterales</taxon>
        <taxon>Campylobacteraceae</taxon>
        <taxon>Campylobacter</taxon>
    </lineage>
</organism>
<keyword evidence="5 12" id="KW-0732">Signal</keyword>
<evidence type="ECO:0000256" key="7">
    <source>
        <dbReference type="ARBA" id="ARBA00023114"/>
    </source>
</evidence>
<keyword evidence="6" id="KW-0406">Ion transport</keyword>
<feature type="compositionally biased region" description="Basic and acidic residues" evidence="11">
    <location>
        <begin position="295"/>
        <end position="313"/>
    </location>
</feature>
<evidence type="ECO:0000259" key="13">
    <source>
        <dbReference type="PROSITE" id="PS51123"/>
    </source>
</evidence>
<protein>
    <submittedName>
        <fullName evidence="14">OmpA family protein</fullName>
    </submittedName>
</protein>
<feature type="compositionally biased region" description="Basic and acidic residues" evidence="11">
    <location>
        <begin position="320"/>
        <end position="333"/>
    </location>
</feature>
<dbReference type="InterPro" id="IPR006665">
    <property type="entry name" value="OmpA-like"/>
</dbReference>
<dbReference type="EMBL" id="CP155620">
    <property type="protein sequence ID" value="XBJ29237.1"/>
    <property type="molecule type" value="Genomic_DNA"/>
</dbReference>
<feature type="compositionally biased region" description="Polar residues" evidence="11">
    <location>
        <begin position="199"/>
        <end position="208"/>
    </location>
</feature>
<dbReference type="PRINTS" id="PR01021">
    <property type="entry name" value="OMPADOMAIN"/>
</dbReference>
<keyword evidence="7" id="KW-0626">Porin</keyword>
<dbReference type="Pfam" id="PF00691">
    <property type="entry name" value="OmpA"/>
    <property type="match status" value="1"/>
</dbReference>
<evidence type="ECO:0000256" key="2">
    <source>
        <dbReference type="ARBA" id="ARBA00022448"/>
    </source>
</evidence>
<dbReference type="CDD" id="cd07185">
    <property type="entry name" value="OmpA_C-like"/>
    <property type="match status" value="1"/>
</dbReference>
<evidence type="ECO:0000256" key="9">
    <source>
        <dbReference type="ARBA" id="ARBA00023237"/>
    </source>
</evidence>
<feature type="signal peptide" evidence="12">
    <location>
        <begin position="1"/>
        <end position="16"/>
    </location>
</feature>
<proteinExistence type="predicted"/>
<keyword evidence="9" id="KW-0998">Cell outer membrane</keyword>
<dbReference type="Gene3D" id="3.30.1330.60">
    <property type="entry name" value="OmpA-like domain"/>
    <property type="match status" value="1"/>
</dbReference>
<dbReference type="InterPro" id="IPR027385">
    <property type="entry name" value="Beta-barrel_OMP"/>
</dbReference>
<gene>
    <name evidence="14" type="ORF">AAH949_09205</name>
</gene>
<reference evidence="14" key="1">
    <citation type="submission" date="2024-05" db="EMBL/GenBank/DDBJ databases">
        <title>Campylobacter coli isolated from environmental waters in Slovenia.</title>
        <authorList>
            <person name="Zautner A.E."/>
            <person name="Bunk B."/>
            <person name="Riedel T."/>
            <person name="Sproeer C."/>
        </authorList>
    </citation>
    <scope>NUCLEOTIDE SEQUENCE</scope>
    <source>
        <strain evidence="14">CCS1377</strain>
    </source>
</reference>
<sequence>MKKLLLGISLATALFAADSNVKFEITPTFNYNVFEGNLDLNDRGAPGIKFGYHFDYFIDQVELGLEHYSGVKYDLGGNTNITRTYLNAIKGIDLSKTFYLYGLAGAGYEDFSNGAYDNKSGGFGQYGAGLKIRLSDSVALRLETRDQINFNNANHNWISSVGISFGFGAPKEQPAQITQTQVEENIQEPEIKPEPQVEPQPTKQTSNCPTPPREGALLDEQGCEKVIHLEGHFAFDKININPNFEMKIQEVADILKENPSYNTLLEGHTDSIGDANYNQKLSERRANAVAKELNKQGIEKNRIKTKGYGESKPRSSNATKEGRADNRRVEAKFFLKQNN</sequence>
<feature type="region of interest" description="Disordered" evidence="11">
    <location>
        <begin position="190"/>
        <end position="210"/>
    </location>
</feature>
<evidence type="ECO:0000256" key="11">
    <source>
        <dbReference type="SAM" id="MobiDB-lite"/>
    </source>
</evidence>
<evidence type="ECO:0000256" key="10">
    <source>
        <dbReference type="PROSITE-ProRule" id="PRU00473"/>
    </source>
</evidence>
<dbReference type="InterPro" id="IPR011250">
    <property type="entry name" value="OMP/PagP_B-barrel"/>
</dbReference>
<dbReference type="PANTHER" id="PTHR30329:SF21">
    <property type="entry name" value="LIPOPROTEIN YIAD-RELATED"/>
    <property type="match status" value="1"/>
</dbReference>
<feature type="chain" id="PRO_5043369318" evidence="12">
    <location>
        <begin position="17"/>
        <end position="339"/>
    </location>
</feature>
<dbReference type="PANTHER" id="PTHR30329">
    <property type="entry name" value="STATOR ELEMENT OF FLAGELLAR MOTOR COMPLEX"/>
    <property type="match status" value="1"/>
</dbReference>
<dbReference type="SUPFAM" id="SSF56925">
    <property type="entry name" value="OMPA-like"/>
    <property type="match status" value="1"/>
</dbReference>
<name>A0AAU7E975_9BACT</name>
<dbReference type="PROSITE" id="PS51123">
    <property type="entry name" value="OMPA_2"/>
    <property type="match status" value="1"/>
</dbReference>
<keyword evidence="4" id="KW-0812">Transmembrane</keyword>
<keyword evidence="2" id="KW-0813">Transport</keyword>
<feature type="domain" description="OmpA-like" evidence="13">
    <location>
        <begin position="220"/>
        <end position="337"/>
    </location>
</feature>
<dbReference type="InterPro" id="IPR006664">
    <property type="entry name" value="OMP_bac"/>
</dbReference>
<evidence type="ECO:0000256" key="1">
    <source>
        <dbReference type="ARBA" id="ARBA00004571"/>
    </source>
</evidence>
<dbReference type="GO" id="GO:0006811">
    <property type="term" value="P:monoatomic ion transport"/>
    <property type="evidence" value="ECO:0007669"/>
    <property type="project" value="UniProtKB-KW"/>
</dbReference>
<keyword evidence="3" id="KW-1134">Transmembrane beta strand</keyword>
<dbReference type="Gene3D" id="2.40.160.20">
    <property type="match status" value="1"/>
</dbReference>
<evidence type="ECO:0000256" key="4">
    <source>
        <dbReference type="ARBA" id="ARBA00022692"/>
    </source>
</evidence>
<keyword evidence="8 10" id="KW-0472">Membrane</keyword>
<feature type="region of interest" description="Disordered" evidence="11">
    <location>
        <begin position="295"/>
        <end position="339"/>
    </location>
</feature>
<evidence type="ECO:0000256" key="5">
    <source>
        <dbReference type="ARBA" id="ARBA00022729"/>
    </source>
</evidence>
<comment type="subcellular location">
    <subcellularLocation>
        <location evidence="1">Cell outer membrane</location>
        <topology evidence="1">Multi-pass membrane protein</topology>
    </subcellularLocation>
</comment>
<dbReference type="InterPro" id="IPR050330">
    <property type="entry name" value="Bact_OuterMem_StrucFunc"/>
</dbReference>
<dbReference type="Pfam" id="PF13505">
    <property type="entry name" value="OMP_b-brl"/>
    <property type="match status" value="1"/>
</dbReference>
<dbReference type="GO" id="GO:0009279">
    <property type="term" value="C:cell outer membrane"/>
    <property type="evidence" value="ECO:0007669"/>
    <property type="project" value="UniProtKB-SubCell"/>
</dbReference>
<dbReference type="SUPFAM" id="SSF103088">
    <property type="entry name" value="OmpA-like"/>
    <property type="match status" value="1"/>
</dbReference>
<dbReference type="GO" id="GO:0015288">
    <property type="term" value="F:porin activity"/>
    <property type="evidence" value="ECO:0007669"/>
    <property type="project" value="UniProtKB-KW"/>
</dbReference>
<evidence type="ECO:0000256" key="6">
    <source>
        <dbReference type="ARBA" id="ARBA00023065"/>
    </source>
</evidence>
<accession>A0AAU7E975</accession>
<evidence type="ECO:0000256" key="3">
    <source>
        <dbReference type="ARBA" id="ARBA00022452"/>
    </source>
</evidence>
<dbReference type="GO" id="GO:0046930">
    <property type="term" value="C:pore complex"/>
    <property type="evidence" value="ECO:0007669"/>
    <property type="project" value="UniProtKB-KW"/>
</dbReference>
<evidence type="ECO:0000313" key="14">
    <source>
        <dbReference type="EMBL" id="XBJ29237.1"/>
    </source>
</evidence>